<dbReference type="AlphaFoldDB" id="A0A318JBC2"/>
<sequence length="411" mass="44278">MAFKYELNLDCNDSIHIKYNFDLFAALRSNITKSHFHLFMQSVIQQAKRLIIKVGSSLVTNDGKGLDKQAIAKWAAQIAGLRAMGKEVVLVSSGAIAEGRQRLGFDKRPTAIHELQACAAVGQMGLAQIYESSFREHQLGTAQILLTHADLADRERYLNARSTLLTLLRLGIVPIINENDTVVTDEIKFGDNDTLGALVANLIEGDALIILTDQKGLYTADPRKDPNASFVHEARAGDLALEAMAGGAGSSLGSGGMLTKILAAKRGARSGAHTVIAWGREENVLLRLAQGEAIGTQLISQMAPVAARKQWMMDHLQTLGQVVLDAGAVQKLTGEGKSLLPIGVLDVRGEFSRGAVVTCCDEAGTPVARGLSNYSSADARRIKRHASTEIEAILGFVEEPELIHRDNLVLL</sequence>
<dbReference type="PIRSF" id="PIRSF000729">
    <property type="entry name" value="GK"/>
    <property type="match status" value="1"/>
</dbReference>
<comment type="subcellular location">
    <subcellularLocation>
        <location evidence="8">Cytoplasm</location>
    </subcellularLocation>
</comment>
<dbReference type="UniPathway" id="UPA00098">
    <property type="reaction ID" value="UER00359"/>
</dbReference>
<keyword evidence="2 8" id="KW-0028">Amino-acid biosynthesis</keyword>
<dbReference type="InterPro" id="IPR001057">
    <property type="entry name" value="Glu/AcGlu_kinase"/>
</dbReference>
<dbReference type="CDD" id="cd04242">
    <property type="entry name" value="AAK_G5K_ProB"/>
    <property type="match status" value="1"/>
</dbReference>
<dbReference type="GO" id="GO:0004349">
    <property type="term" value="F:glutamate 5-kinase activity"/>
    <property type="evidence" value="ECO:0007669"/>
    <property type="project" value="UniProtKB-UniRule"/>
</dbReference>
<dbReference type="InterPro" id="IPR002478">
    <property type="entry name" value="PUA"/>
</dbReference>
<comment type="function">
    <text evidence="8">Catalyzes the transfer of a phosphate group to glutamate to form L-glutamate 5-phosphate.</text>
</comment>
<evidence type="ECO:0000313" key="10">
    <source>
        <dbReference type="EMBL" id="PXX43973.1"/>
    </source>
</evidence>
<dbReference type="Pfam" id="PF00696">
    <property type="entry name" value="AA_kinase"/>
    <property type="match status" value="1"/>
</dbReference>
<dbReference type="EC" id="2.7.2.11" evidence="8"/>
<dbReference type="SUPFAM" id="SSF88697">
    <property type="entry name" value="PUA domain-like"/>
    <property type="match status" value="1"/>
</dbReference>
<dbReference type="InterPro" id="IPR015947">
    <property type="entry name" value="PUA-like_sf"/>
</dbReference>
<keyword evidence="6 8" id="KW-0418">Kinase</keyword>
<dbReference type="InterPro" id="IPR001048">
    <property type="entry name" value="Asp/Glu/Uridylate_kinase"/>
</dbReference>
<comment type="caution">
    <text evidence="10">The sequence shown here is derived from an EMBL/GenBank/DDBJ whole genome shotgun (WGS) entry which is preliminary data.</text>
</comment>
<dbReference type="Pfam" id="PF01472">
    <property type="entry name" value="PUA"/>
    <property type="match status" value="1"/>
</dbReference>
<dbReference type="PANTHER" id="PTHR43654:SF1">
    <property type="entry name" value="ISOPENTENYL PHOSPHATE KINASE"/>
    <property type="match status" value="1"/>
</dbReference>
<evidence type="ECO:0000256" key="2">
    <source>
        <dbReference type="ARBA" id="ARBA00022605"/>
    </source>
</evidence>
<dbReference type="GO" id="GO:0003723">
    <property type="term" value="F:RNA binding"/>
    <property type="evidence" value="ECO:0007669"/>
    <property type="project" value="InterPro"/>
</dbReference>
<dbReference type="InterPro" id="IPR036393">
    <property type="entry name" value="AceGlu_kinase-like_sf"/>
</dbReference>
<dbReference type="PANTHER" id="PTHR43654">
    <property type="entry name" value="GLUTAMATE 5-KINASE"/>
    <property type="match status" value="1"/>
</dbReference>
<feature type="binding site" evidence="8">
    <location>
        <begin position="212"/>
        <end position="213"/>
    </location>
    <ligand>
        <name>ATP</name>
        <dbReference type="ChEBI" id="CHEBI:30616"/>
    </ligand>
</feature>
<evidence type="ECO:0000256" key="7">
    <source>
        <dbReference type="ARBA" id="ARBA00022840"/>
    </source>
</evidence>
<evidence type="ECO:0000256" key="3">
    <source>
        <dbReference type="ARBA" id="ARBA00022650"/>
    </source>
</evidence>
<feature type="binding site" evidence="8">
    <location>
        <position position="180"/>
    </location>
    <ligand>
        <name>substrate</name>
    </ligand>
</feature>
<dbReference type="InterPro" id="IPR041739">
    <property type="entry name" value="G5K_ProB"/>
</dbReference>
<dbReference type="SMART" id="SM00359">
    <property type="entry name" value="PUA"/>
    <property type="match status" value="1"/>
</dbReference>
<dbReference type="GO" id="GO:0005829">
    <property type="term" value="C:cytosol"/>
    <property type="evidence" value="ECO:0007669"/>
    <property type="project" value="TreeGrafter"/>
</dbReference>
<keyword evidence="4 8" id="KW-0808">Transferase</keyword>
<organism evidence="10 11">
    <name type="scientific">Undibacterium pigrum</name>
    <dbReference type="NCBI Taxonomy" id="401470"/>
    <lineage>
        <taxon>Bacteria</taxon>
        <taxon>Pseudomonadati</taxon>
        <taxon>Pseudomonadota</taxon>
        <taxon>Betaproteobacteria</taxon>
        <taxon>Burkholderiales</taxon>
        <taxon>Oxalobacteraceae</taxon>
        <taxon>Undibacterium</taxon>
    </lineage>
</organism>
<protein>
    <recommendedName>
        <fullName evidence="8">Glutamate 5-kinase</fullName>
        <ecNumber evidence="8">2.7.2.11</ecNumber>
    </recommendedName>
    <alternativeName>
        <fullName evidence="8">Gamma-glutamyl kinase</fullName>
        <shortName evidence="8">GK</shortName>
    </alternativeName>
</protein>
<comment type="similarity">
    <text evidence="8">Belongs to the glutamate 5-kinase family.</text>
</comment>
<accession>A0A318JBC2</accession>
<dbReference type="InterPro" id="IPR036974">
    <property type="entry name" value="PUA_sf"/>
</dbReference>
<dbReference type="GO" id="GO:0005524">
    <property type="term" value="F:ATP binding"/>
    <property type="evidence" value="ECO:0007669"/>
    <property type="project" value="UniProtKB-KW"/>
</dbReference>
<comment type="catalytic activity">
    <reaction evidence="8">
        <text>L-glutamate + ATP = L-glutamyl 5-phosphate + ADP</text>
        <dbReference type="Rhea" id="RHEA:14877"/>
        <dbReference type="ChEBI" id="CHEBI:29985"/>
        <dbReference type="ChEBI" id="CHEBI:30616"/>
        <dbReference type="ChEBI" id="CHEBI:58274"/>
        <dbReference type="ChEBI" id="CHEBI:456216"/>
        <dbReference type="EC" id="2.7.2.11"/>
    </reaction>
</comment>
<gene>
    <name evidence="8" type="primary">proB</name>
    <name evidence="10" type="ORF">DFR42_103241</name>
</gene>
<dbReference type="PRINTS" id="PR00474">
    <property type="entry name" value="GLU5KINASE"/>
</dbReference>
<feature type="binding site" evidence="8">
    <location>
        <begin position="254"/>
        <end position="260"/>
    </location>
    <ligand>
        <name>ATP</name>
        <dbReference type="ChEBI" id="CHEBI:30616"/>
    </ligand>
</feature>
<dbReference type="SUPFAM" id="SSF53633">
    <property type="entry name" value="Carbamate kinase-like"/>
    <property type="match status" value="1"/>
</dbReference>
<dbReference type="PROSITE" id="PS00902">
    <property type="entry name" value="GLUTAMATE_5_KINASE"/>
    <property type="match status" value="1"/>
</dbReference>
<evidence type="ECO:0000313" key="11">
    <source>
        <dbReference type="Proteomes" id="UP000247792"/>
    </source>
</evidence>
<dbReference type="FunFam" id="2.30.130.10:FF:000007">
    <property type="entry name" value="Glutamate 5-kinase"/>
    <property type="match status" value="1"/>
</dbReference>
<proteinExistence type="inferred from homology"/>
<keyword evidence="3 8" id="KW-0641">Proline biosynthesis</keyword>
<dbReference type="Gene3D" id="3.40.1160.10">
    <property type="entry name" value="Acetylglutamate kinase-like"/>
    <property type="match status" value="1"/>
</dbReference>
<dbReference type="CDD" id="cd21157">
    <property type="entry name" value="PUA_G5K"/>
    <property type="match status" value="1"/>
</dbReference>
<keyword evidence="7 8" id="KW-0067">ATP-binding</keyword>
<dbReference type="EMBL" id="QJKB01000003">
    <property type="protein sequence ID" value="PXX43973.1"/>
    <property type="molecule type" value="Genomic_DNA"/>
</dbReference>
<dbReference type="NCBIfam" id="TIGR01027">
    <property type="entry name" value="proB"/>
    <property type="match status" value="1"/>
</dbReference>
<feature type="binding site" evidence="8">
    <location>
        <position position="93"/>
    </location>
    <ligand>
        <name>substrate</name>
    </ligand>
</feature>
<name>A0A318JBC2_9BURK</name>
<keyword evidence="1 8" id="KW-0963">Cytoplasm</keyword>
<feature type="domain" description="PUA" evidence="9">
    <location>
        <begin position="320"/>
        <end position="403"/>
    </location>
</feature>
<dbReference type="InterPro" id="IPR011529">
    <property type="entry name" value="Glu_5kinase"/>
</dbReference>
<evidence type="ECO:0000256" key="6">
    <source>
        <dbReference type="ARBA" id="ARBA00022777"/>
    </source>
</evidence>
<dbReference type="Gene3D" id="2.30.130.10">
    <property type="entry name" value="PUA domain"/>
    <property type="match status" value="1"/>
</dbReference>
<evidence type="ECO:0000259" key="9">
    <source>
        <dbReference type="SMART" id="SM00359"/>
    </source>
</evidence>
<evidence type="ECO:0000256" key="8">
    <source>
        <dbReference type="HAMAP-Rule" id="MF_00456"/>
    </source>
</evidence>
<dbReference type="HAMAP" id="MF_00456">
    <property type="entry name" value="ProB"/>
    <property type="match status" value="1"/>
</dbReference>
<evidence type="ECO:0000256" key="4">
    <source>
        <dbReference type="ARBA" id="ARBA00022679"/>
    </source>
</evidence>
<reference evidence="10 11" key="1">
    <citation type="submission" date="2018-05" db="EMBL/GenBank/DDBJ databases">
        <title>Genomic Encyclopedia of Type Strains, Phase IV (KMG-IV): sequencing the most valuable type-strain genomes for metagenomic binning, comparative biology and taxonomic classification.</title>
        <authorList>
            <person name="Goeker M."/>
        </authorList>
    </citation>
    <scope>NUCLEOTIDE SEQUENCE [LARGE SCALE GENOMIC DNA]</scope>
    <source>
        <strain evidence="10 11">DSM 19792</strain>
    </source>
</reference>
<dbReference type="InterPro" id="IPR019797">
    <property type="entry name" value="Glutamate_5-kinase_CS"/>
</dbReference>
<feature type="binding site" evidence="8">
    <location>
        <position position="192"/>
    </location>
    <ligand>
        <name>substrate</name>
    </ligand>
</feature>
<dbReference type="PROSITE" id="PS50890">
    <property type="entry name" value="PUA"/>
    <property type="match status" value="1"/>
</dbReference>
<feature type="binding site" evidence="8">
    <location>
        <position position="53"/>
    </location>
    <ligand>
        <name>ATP</name>
        <dbReference type="ChEBI" id="CHEBI:30616"/>
    </ligand>
</feature>
<comment type="pathway">
    <text evidence="8">Amino-acid biosynthesis; L-proline biosynthesis; L-glutamate 5-semialdehyde from L-glutamate: step 1/2.</text>
</comment>
<evidence type="ECO:0000256" key="1">
    <source>
        <dbReference type="ARBA" id="ARBA00022490"/>
    </source>
</evidence>
<dbReference type="InterPro" id="IPR005715">
    <property type="entry name" value="Glu_5kinase/COase_Synthase"/>
</dbReference>
<dbReference type="GO" id="GO:0055129">
    <property type="term" value="P:L-proline biosynthetic process"/>
    <property type="evidence" value="ECO:0007669"/>
    <property type="project" value="UniProtKB-UniRule"/>
</dbReference>
<keyword evidence="5 8" id="KW-0547">Nucleotide-binding</keyword>
<dbReference type="FunFam" id="3.40.1160.10:FF:000018">
    <property type="entry name" value="Glutamate 5-kinase"/>
    <property type="match status" value="1"/>
</dbReference>
<evidence type="ECO:0000256" key="5">
    <source>
        <dbReference type="ARBA" id="ARBA00022741"/>
    </source>
</evidence>
<dbReference type="Proteomes" id="UP000247792">
    <property type="component" value="Unassembled WGS sequence"/>
</dbReference>
<keyword evidence="11" id="KW-1185">Reference proteome</keyword>